<dbReference type="Proteomes" id="UP001237448">
    <property type="component" value="Unassembled WGS sequence"/>
</dbReference>
<accession>A0ABU0FG28</accession>
<feature type="compositionally biased region" description="Basic and acidic residues" evidence="1">
    <location>
        <begin position="197"/>
        <end position="213"/>
    </location>
</feature>
<sequence length="258" mass="28290">MPNGSSYRALPRLYPGWNLPPLEKHAYRAHTVTLHFIRPQSLPSWPPHALVFGPSAAMSLWNKTNTNLDIRAFPWPTFLGNEARRGQGSRYRPVPSTHSGRSPFMPAARQPHRGACPLCHGVGNQDGAGAERDRCRPPHCSHGQCRDRRHPVAPGVRSPGRQVCTRGSMRNRAGIGPPSGLPSIPRETGEAPAARRTVREEGMAGISRPDRLVGRRRPANPARSVRGRSSTGTRLPRPAGCGEDISRPPRPLSRPFRG</sequence>
<feature type="compositionally biased region" description="Low complexity" evidence="1">
    <location>
        <begin position="174"/>
        <end position="185"/>
    </location>
</feature>
<feature type="compositionally biased region" description="Low complexity" evidence="1">
    <location>
        <begin position="223"/>
        <end position="234"/>
    </location>
</feature>
<gene>
    <name evidence="2" type="ORF">J3R73_003355</name>
</gene>
<dbReference type="EMBL" id="JAUSVK010000001">
    <property type="protein sequence ID" value="MDQ0393563.1"/>
    <property type="molecule type" value="Genomic_DNA"/>
</dbReference>
<comment type="caution">
    <text evidence="2">The sequence shown here is derived from an EMBL/GenBank/DDBJ whole genome shotgun (WGS) entry which is preliminary data.</text>
</comment>
<reference evidence="2 3" key="1">
    <citation type="submission" date="2023-07" db="EMBL/GenBank/DDBJ databases">
        <title>Genomic Encyclopedia of Type Strains, Phase IV (KMG-IV): sequencing the most valuable type-strain genomes for metagenomic binning, comparative biology and taxonomic classification.</title>
        <authorList>
            <person name="Goeker M."/>
        </authorList>
    </citation>
    <scope>NUCLEOTIDE SEQUENCE [LARGE SCALE GENOMIC DNA]</scope>
    <source>
        <strain evidence="2 3">DSM 5896</strain>
    </source>
</reference>
<proteinExistence type="predicted"/>
<feature type="region of interest" description="Disordered" evidence="1">
    <location>
        <begin position="127"/>
        <end position="258"/>
    </location>
</feature>
<name>A0ABU0FG28_9HYPH</name>
<keyword evidence="3" id="KW-1185">Reference proteome</keyword>
<evidence type="ECO:0000256" key="1">
    <source>
        <dbReference type="SAM" id="MobiDB-lite"/>
    </source>
</evidence>
<protein>
    <submittedName>
        <fullName evidence="2">Uncharacterized protein</fullName>
    </submittedName>
</protein>
<evidence type="ECO:0000313" key="3">
    <source>
        <dbReference type="Proteomes" id="UP001237448"/>
    </source>
</evidence>
<organism evidence="2 3">
    <name type="scientific">Labrys monachus</name>
    <dbReference type="NCBI Taxonomy" id="217067"/>
    <lineage>
        <taxon>Bacteria</taxon>
        <taxon>Pseudomonadati</taxon>
        <taxon>Pseudomonadota</taxon>
        <taxon>Alphaproteobacteria</taxon>
        <taxon>Hyphomicrobiales</taxon>
        <taxon>Xanthobacteraceae</taxon>
        <taxon>Labrys</taxon>
    </lineage>
</organism>
<evidence type="ECO:0000313" key="2">
    <source>
        <dbReference type="EMBL" id="MDQ0393563.1"/>
    </source>
</evidence>